<comment type="caution">
    <text evidence="2">The sequence shown here is derived from an EMBL/GenBank/DDBJ whole genome shotgun (WGS) entry which is preliminary data.</text>
</comment>
<dbReference type="EMBL" id="JACGWK010000994">
    <property type="protein sequence ID" value="KAL0293650.1"/>
    <property type="molecule type" value="Genomic_DNA"/>
</dbReference>
<reference evidence="2" key="2">
    <citation type="journal article" date="2024" name="Plant">
        <title>Genomic evolution and insights into agronomic trait innovations of Sesamum species.</title>
        <authorList>
            <person name="Miao H."/>
            <person name="Wang L."/>
            <person name="Qu L."/>
            <person name="Liu H."/>
            <person name="Sun Y."/>
            <person name="Le M."/>
            <person name="Wang Q."/>
            <person name="Wei S."/>
            <person name="Zheng Y."/>
            <person name="Lin W."/>
            <person name="Duan Y."/>
            <person name="Cao H."/>
            <person name="Xiong S."/>
            <person name="Wang X."/>
            <person name="Wei L."/>
            <person name="Li C."/>
            <person name="Ma Q."/>
            <person name="Ju M."/>
            <person name="Zhao R."/>
            <person name="Li G."/>
            <person name="Mu C."/>
            <person name="Tian Q."/>
            <person name="Mei H."/>
            <person name="Zhang T."/>
            <person name="Gao T."/>
            <person name="Zhang H."/>
        </authorList>
    </citation>
    <scope>NUCLEOTIDE SEQUENCE</scope>
    <source>
        <strain evidence="2">G01</strain>
    </source>
</reference>
<organism evidence="2">
    <name type="scientific">Sesamum angustifolium</name>
    <dbReference type="NCBI Taxonomy" id="2727405"/>
    <lineage>
        <taxon>Eukaryota</taxon>
        <taxon>Viridiplantae</taxon>
        <taxon>Streptophyta</taxon>
        <taxon>Embryophyta</taxon>
        <taxon>Tracheophyta</taxon>
        <taxon>Spermatophyta</taxon>
        <taxon>Magnoliopsida</taxon>
        <taxon>eudicotyledons</taxon>
        <taxon>Gunneridae</taxon>
        <taxon>Pentapetalae</taxon>
        <taxon>asterids</taxon>
        <taxon>lamiids</taxon>
        <taxon>Lamiales</taxon>
        <taxon>Pedaliaceae</taxon>
        <taxon>Sesamum</taxon>
    </lineage>
</organism>
<keyword evidence="1" id="KW-0472">Membrane</keyword>
<feature type="transmembrane region" description="Helical" evidence="1">
    <location>
        <begin position="12"/>
        <end position="33"/>
    </location>
</feature>
<protein>
    <submittedName>
        <fullName evidence="2">Uncharacterized protein</fullName>
    </submittedName>
</protein>
<dbReference type="AlphaFoldDB" id="A0AAW2JJB5"/>
<proteinExistence type="predicted"/>
<evidence type="ECO:0000313" key="2">
    <source>
        <dbReference type="EMBL" id="KAL0293650.1"/>
    </source>
</evidence>
<sequence length="137" mass="15906">MRGLPRHRGFVCPWFFLCFESIYLGGAGCIILLASWLRALGLLSFLSLLVASLGLVIWLRPLSPPLWLLVWNDWVQLFLSQRRRKRIGCARWNMAHRVWITGFYVVGRVLSSKPFHPEALQSTLRMAFNPVRAWILK</sequence>
<feature type="transmembrane region" description="Helical" evidence="1">
    <location>
        <begin position="39"/>
        <end position="59"/>
    </location>
</feature>
<gene>
    <name evidence="2" type="ORF">Sangu_3233900</name>
</gene>
<keyword evidence="1" id="KW-1133">Transmembrane helix</keyword>
<accession>A0AAW2JJB5</accession>
<name>A0AAW2JJB5_9LAMI</name>
<evidence type="ECO:0000256" key="1">
    <source>
        <dbReference type="SAM" id="Phobius"/>
    </source>
</evidence>
<keyword evidence="1" id="KW-0812">Transmembrane</keyword>
<reference evidence="2" key="1">
    <citation type="submission" date="2020-06" db="EMBL/GenBank/DDBJ databases">
        <authorList>
            <person name="Li T."/>
            <person name="Hu X."/>
            <person name="Zhang T."/>
            <person name="Song X."/>
            <person name="Zhang H."/>
            <person name="Dai N."/>
            <person name="Sheng W."/>
            <person name="Hou X."/>
            <person name="Wei L."/>
        </authorList>
    </citation>
    <scope>NUCLEOTIDE SEQUENCE</scope>
    <source>
        <strain evidence="2">G01</strain>
        <tissue evidence="2">Leaf</tissue>
    </source>
</reference>